<name>A0A0R3U5F5_MESCO</name>
<feature type="region of interest" description="Disordered" evidence="1">
    <location>
        <begin position="170"/>
        <end position="193"/>
    </location>
</feature>
<dbReference type="STRING" id="53468.A0A0R3U5F5"/>
<dbReference type="Proteomes" id="UP000267029">
    <property type="component" value="Unassembled WGS sequence"/>
</dbReference>
<dbReference type="OrthoDB" id="1045822at2759"/>
<evidence type="ECO:0000313" key="2">
    <source>
        <dbReference type="EMBL" id="VDD75951.1"/>
    </source>
</evidence>
<evidence type="ECO:0000256" key="1">
    <source>
        <dbReference type="SAM" id="MobiDB-lite"/>
    </source>
</evidence>
<reference evidence="2 3" key="1">
    <citation type="submission" date="2018-10" db="EMBL/GenBank/DDBJ databases">
        <authorList>
            <consortium name="Pathogen Informatics"/>
        </authorList>
    </citation>
    <scope>NUCLEOTIDE SEQUENCE [LARGE SCALE GENOMIC DNA]</scope>
</reference>
<accession>A0A0R3U5F5</accession>
<gene>
    <name evidence="2" type="ORF">MCOS_LOCUS1954</name>
</gene>
<dbReference type="EMBL" id="UXSR01000284">
    <property type="protein sequence ID" value="VDD75951.1"/>
    <property type="molecule type" value="Genomic_DNA"/>
</dbReference>
<evidence type="ECO:0000313" key="3">
    <source>
        <dbReference type="Proteomes" id="UP000267029"/>
    </source>
</evidence>
<keyword evidence="3" id="KW-1185">Reference proteome</keyword>
<organism evidence="2 3">
    <name type="scientific">Mesocestoides corti</name>
    <name type="common">Flatworm</name>
    <dbReference type="NCBI Taxonomy" id="53468"/>
    <lineage>
        <taxon>Eukaryota</taxon>
        <taxon>Metazoa</taxon>
        <taxon>Spiralia</taxon>
        <taxon>Lophotrochozoa</taxon>
        <taxon>Platyhelminthes</taxon>
        <taxon>Cestoda</taxon>
        <taxon>Eucestoda</taxon>
        <taxon>Cyclophyllidea</taxon>
        <taxon>Mesocestoididae</taxon>
        <taxon>Mesocestoides</taxon>
    </lineage>
</organism>
<proteinExistence type="predicted"/>
<sequence>MNAMPKQSYNLPRLTAFANKVAAVDSEEHEEVGTVETPRLVATEVVSSEPLSADADVDEENSHHEERDWSHDLCECCLNKSHCALTTFFPWCMTCHEYKLHGEGCGTPLCLCMSLLPLTTQYRTKHHIRICVHFSSFQGSIWKDCLLSTFCWQCQLCRLHSDFLSTQQSNSPDVESDGELQSSRSGVVALDHD</sequence>
<protein>
    <submittedName>
        <fullName evidence="2">Uncharacterized protein</fullName>
    </submittedName>
</protein>
<dbReference type="AlphaFoldDB" id="A0A0R3U5F5"/>
<feature type="compositionally biased region" description="Polar residues" evidence="1">
    <location>
        <begin position="170"/>
        <end position="185"/>
    </location>
</feature>